<dbReference type="SUPFAM" id="SSF46689">
    <property type="entry name" value="Homeodomain-like"/>
    <property type="match status" value="1"/>
</dbReference>
<dbReference type="InterPro" id="IPR001647">
    <property type="entry name" value="HTH_TetR"/>
</dbReference>
<feature type="DNA-binding region" description="H-T-H motif" evidence="2">
    <location>
        <begin position="24"/>
        <end position="43"/>
    </location>
</feature>
<dbReference type="PANTHER" id="PTHR30055">
    <property type="entry name" value="HTH-TYPE TRANSCRIPTIONAL REGULATOR RUTR"/>
    <property type="match status" value="1"/>
</dbReference>
<organism evidence="4 5">
    <name type="scientific">Micromonospora zhanjiangensis</name>
    <dbReference type="NCBI Taxonomy" id="1522057"/>
    <lineage>
        <taxon>Bacteria</taxon>
        <taxon>Bacillati</taxon>
        <taxon>Actinomycetota</taxon>
        <taxon>Actinomycetes</taxon>
        <taxon>Micromonosporales</taxon>
        <taxon>Micromonosporaceae</taxon>
        <taxon>Micromonospora</taxon>
    </lineage>
</organism>
<dbReference type="Pfam" id="PF17940">
    <property type="entry name" value="TetR_C_31"/>
    <property type="match status" value="1"/>
</dbReference>
<keyword evidence="5" id="KW-1185">Reference proteome</keyword>
<sequence>MGNREDLLAGAKQCLMEKGYARTTARDIAAAAGTSLAAIGYHFRTTQALLNAALFEAMAEWGEELTGALTGAVTTDAPAAERLERGWSWIIRSFDEQRRLWVTQLEMVSAAEHVPELREQLVPGMTAARHGMAELFAGLDPAVDPERARRVGSLYQALLTGVLVQHLVDPETAPSGHDLVEALRAVATDLS</sequence>
<proteinExistence type="predicted"/>
<dbReference type="InterPro" id="IPR036271">
    <property type="entry name" value="Tet_transcr_reg_TetR-rel_C_sf"/>
</dbReference>
<comment type="caution">
    <text evidence="4">The sequence shown here is derived from an EMBL/GenBank/DDBJ whole genome shotgun (WGS) entry which is preliminary data.</text>
</comment>
<gene>
    <name evidence="4" type="ORF">ACFOX0_23430</name>
</gene>
<evidence type="ECO:0000259" key="3">
    <source>
        <dbReference type="PROSITE" id="PS50977"/>
    </source>
</evidence>
<dbReference type="RefSeq" id="WP_377549661.1">
    <property type="nucleotide sequence ID" value="NZ_JBHSBN010000019.1"/>
</dbReference>
<accession>A0ABV8KRT7</accession>
<evidence type="ECO:0000313" key="5">
    <source>
        <dbReference type="Proteomes" id="UP001595868"/>
    </source>
</evidence>
<name>A0ABV8KRT7_9ACTN</name>
<dbReference type="Gene3D" id="1.10.357.10">
    <property type="entry name" value="Tetracycline Repressor, domain 2"/>
    <property type="match status" value="1"/>
</dbReference>
<protein>
    <submittedName>
        <fullName evidence="4">TetR/AcrR family transcriptional regulator</fullName>
    </submittedName>
</protein>
<dbReference type="Pfam" id="PF00440">
    <property type="entry name" value="TetR_N"/>
    <property type="match status" value="1"/>
</dbReference>
<feature type="domain" description="HTH tetR-type" evidence="3">
    <location>
        <begin position="1"/>
        <end position="61"/>
    </location>
</feature>
<reference evidence="5" key="1">
    <citation type="journal article" date="2019" name="Int. J. Syst. Evol. Microbiol.">
        <title>The Global Catalogue of Microorganisms (GCM) 10K type strain sequencing project: providing services to taxonomists for standard genome sequencing and annotation.</title>
        <authorList>
            <consortium name="The Broad Institute Genomics Platform"/>
            <consortium name="The Broad Institute Genome Sequencing Center for Infectious Disease"/>
            <person name="Wu L."/>
            <person name="Ma J."/>
        </authorList>
    </citation>
    <scope>NUCLEOTIDE SEQUENCE [LARGE SCALE GENOMIC DNA]</scope>
    <source>
        <strain evidence="5">2902at01</strain>
    </source>
</reference>
<dbReference type="PANTHER" id="PTHR30055:SF219">
    <property type="entry name" value="TRANSCRIPTIONAL REGULATORY PROTEIN"/>
    <property type="match status" value="1"/>
</dbReference>
<evidence type="ECO:0000256" key="1">
    <source>
        <dbReference type="ARBA" id="ARBA00023125"/>
    </source>
</evidence>
<dbReference type="SUPFAM" id="SSF48498">
    <property type="entry name" value="Tetracyclin repressor-like, C-terminal domain"/>
    <property type="match status" value="1"/>
</dbReference>
<evidence type="ECO:0000313" key="4">
    <source>
        <dbReference type="EMBL" id="MFC4108870.1"/>
    </source>
</evidence>
<dbReference type="InterPro" id="IPR041583">
    <property type="entry name" value="TetR_C_31"/>
</dbReference>
<evidence type="ECO:0000256" key="2">
    <source>
        <dbReference type="PROSITE-ProRule" id="PRU00335"/>
    </source>
</evidence>
<dbReference type="InterPro" id="IPR009057">
    <property type="entry name" value="Homeodomain-like_sf"/>
</dbReference>
<keyword evidence="1 2" id="KW-0238">DNA-binding</keyword>
<dbReference type="PROSITE" id="PS50977">
    <property type="entry name" value="HTH_TETR_2"/>
    <property type="match status" value="1"/>
</dbReference>
<dbReference type="InterPro" id="IPR050109">
    <property type="entry name" value="HTH-type_TetR-like_transc_reg"/>
</dbReference>
<dbReference type="PRINTS" id="PR00455">
    <property type="entry name" value="HTHTETR"/>
</dbReference>
<dbReference type="EMBL" id="JBHSBN010000019">
    <property type="protein sequence ID" value="MFC4108870.1"/>
    <property type="molecule type" value="Genomic_DNA"/>
</dbReference>
<dbReference type="Proteomes" id="UP001595868">
    <property type="component" value="Unassembled WGS sequence"/>
</dbReference>